<feature type="compositionally biased region" description="Polar residues" evidence="1">
    <location>
        <begin position="33"/>
        <end position="50"/>
    </location>
</feature>
<dbReference type="EMBL" id="SJPW01000002">
    <property type="protein sequence ID" value="TWU59009.1"/>
    <property type="molecule type" value="Genomic_DNA"/>
</dbReference>
<comment type="caution">
    <text evidence="2">The sequence shown here is derived from an EMBL/GenBank/DDBJ whole genome shotgun (WGS) entry which is preliminary data.</text>
</comment>
<evidence type="ECO:0000313" key="2">
    <source>
        <dbReference type="EMBL" id="TWU59009.1"/>
    </source>
</evidence>
<evidence type="ECO:0000313" key="3">
    <source>
        <dbReference type="Proteomes" id="UP000318288"/>
    </source>
</evidence>
<protein>
    <submittedName>
        <fullName evidence="2">Uncharacterized protein</fullName>
    </submittedName>
</protein>
<dbReference type="Proteomes" id="UP000318288">
    <property type="component" value="Unassembled WGS sequence"/>
</dbReference>
<gene>
    <name evidence="2" type="ORF">Poly51_17940</name>
</gene>
<keyword evidence="3" id="KW-1185">Reference proteome</keyword>
<reference evidence="2 3" key="1">
    <citation type="submission" date="2019-02" db="EMBL/GenBank/DDBJ databases">
        <title>Deep-cultivation of Planctomycetes and their phenomic and genomic characterization uncovers novel biology.</title>
        <authorList>
            <person name="Wiegand S."/>
            <person name="Jogler M."/>
            <person name="Boedeker C."/>
            <person name="Pinto D."/>
            <person name="Vollmers J."/>
            <person name="Rivas-Marin E."/>
            <person name="Kohn T."/>
            <person name="Peeters S.H."/>
            <person name="Heuer A."/>
            <person name="Rast P."/>
            <person name="Oberbeckmann S."/>
            <person name="Bunk B."/>
            <person name="Jeske O."/>
            <person name="Meyerdierks A."/>
            <person name="Storesund J.E."/>
            <person name="Kallscheuer N."/>
            <person name="Luecker S."/>
            <person name="Lage O.M."/>
            <person name="Pohl T."/>
            <person name="Merkel B.J."/>
            <person name="Hornburger P."/>
            <person name="Mueller R.-W."/>
            <person name="Bruemmer F."/>
            <person name="Labrenz M."/>
            <person name="Spormann A.M."/>
            <person name="Op Den Camp H."/>
            <person name="Overmann J."/>
            <person name="Amann R."/>
            <person name="Jetten M.S.M."/>
            <person name="Mascher T."/>
            <person name="Medema M.H."/>
            <person name="Devos D.P."/>
            <person name="Kaster A.-K."/>
            <person name="Ovreas L."/>
            <person name="Rohde M."/>
            <person name="Galperin M.Y."/>
            <person name="Jogler C."/>
        </authorList>
    </citation>
    <scope>NUCLEOTIDE SEQUENCE [LARGE SCALE GENOMIC DNA]</scope>
    <source>
        <strain evidence="2 3">Poly51</strain>
    </source>
</reference>
<feature type="region of interest" description="Disordered" evidence="1">
    <location>
        <begin position="29"/>
        <end position="50"/>
    </location>
</feature>
<proteinExistence type="predicted"/>
<name>A0A5C6FH59_9BACT</name>
<organism evidence="2 3">
    <name type="scientific">Rubripirellula tenax</name>
    <dbReference type="NCBI Taxonomy" id="2528015"/>
    <lineage>
        <taxon>Bacteria</taxon>
        <taxon>Pseudomonadati</taxon>
        <taxon>Planctomycetota</taxon>
        <taxon>Planctomycetia</taxon>
        <taxon>Pirellulales</taxon>
        <taxon>Pirellulaceae</taxon>
        <taxon>Rubripirellula</taxon>
    </lineage>
</organism>
<sequence length="79" mass="9158">MLGLRSIRTSLARTVWKLKQFPRFNFSDLGTPGTRNHSHLNPRSQSRTVTARSEIFKEKEEFRNLPCTEGRSLFTVYAS</sequence>
<evidence type="ECO:0000256" key="1">
    <source>
        <dbReference type="SAM" id="MobiDB-lite"/>
    </source>
</evidence>
<dbReference type="AlphaFoldDB" id="A0A5C6FH59"/>
<accession>A0A5C6FH59</accession>